<evidence type="ECO:0000313" key="1">
    <source>
        <dbReference type="EMBL" id="MCJ2181333.1"/>
    </source>
</evidence>
<evidence type="ECO:0008006" key="3">
    <source>
        <dbReference type="Google" id="ProtNLM"/>
    </source>
</evidence>
<proteinExistence type="predicted"/>
<organism evidence="1 2">
    <name type="scientific">Novosphingobium organovorum</name>
    <dbReference type="NCBI Taxonomy" id="2930092"/>
    <lineage>
        <taxon>Bacteria</taxon>
        <taxon>Pseudomonadati</taxon>
        <taxon>Pseudomonadota</taxon>
        <taxon>Alphaproteobacteria</taxon>
        <taxon>Sphingomonadales</taxon>
        <taxon>Sphingomonadaceae</taxon>
        <taxon>Novosphingobium</taxon>
    </lineage>
</organism>
<comment type="caution">
    <text evidence="1">The sequence shown here is derived from an EMBL/GenBank/DDBJ whole genome shotgun (WGS) entry which is preliminary data.</text>
</comment>
<dbReference type="Proteomes" id="UP001162881">
    <property type="component" value="Unassembled WGS sequence"/>
</dbReference>
<dbReference type="RefSeq" id="WP_244016451.1">
    <property type="nucleotide sequence ID" value="NZ_JALHLF010000002.1"/>
</dbReference>
<gene>
    <name evidence="1" type="ORF">MTR62_01220</name>
</gene>
<evidence type="ECO:0000313" key="2">
    <source>
        <dbReference type="Proteomes" id="UP001162881"/>
    </source>
</evidence>
<name>A0ABT0B8H9_9SPHN</name>
<accession>A0ABT0B8H9</accession>
<dbReference type="EMBL" id="JALHLF010000002">
    <property type="protein sequence ID" value="MCJ2181333.1"/>
    <property type="molecule type" value="Genomic_DNA"/>
</dbReference>
<sequence length="157" mass="17189">MTIGGLPVRLITLDGLADWCAQNAFEIEEIGADEVFLTDHSTGSSWSLFRVEDWLQVKGLVLEDVEPELGLCLTLARLHDRLLGCRFSIDQQHGLVIVADFPRAAQSVEAIGETLLQMQSIIDQTVSLLEGVVEQGEPADDFAIDRAFGVTGSLRVH</sequence>
<reference evidence="1" key="1">
    <citation type="submission" date="2022-03" db="EMBL/GenBank/DDBJ databases">
        <title>Identification of a novel bacterium isolated from mangrove sediments.</title>
        <authorList>
            <person name="Pan X."/>
        </authorList>
    </citation>
    <scope>NUCLEOTIDE SEQUENCE</scope>
    <source>
        <strain evidence="1">B1949</strain>
    </source>
</reference>
<keyword evidence="2" id="KW-1185">Reference proteome</keyword>
<protein>
    <recommendedName>
        <fullName evidence="3">YbjN domain-containing protein</fullName>
    </recommendedName>
</protein>